<dbReference type="EMBL" id="JAPXFL010000039">
    <property type="protein sequence ID" value="KAK9496928.1"/>
    <property type="molecule type" value="Genomic_DNA"/>
</dbReference>
<dbReference type="Proteomes" id="UP001461498">
    <property type="component" value="Unassembled WGS sequence"/>
</dbReference>
<evidence type="ECO:0000313" key="3">
    <source>
        <dbReference type="Proteomes" id="UP001461498"/>
    </source>
</evidence>
<proteinExistence type="predicted"/>
<gene>
    <name evidence="2" type="ORF">O3M35_012877</name>
</gene>
<protein>
    <submittedName>
        <fullName evidence="2">Uncharacterized protein</fullName>
    </submittedName>
</protein>
<name>A0AAW1CHG3_9HEMI</name>
<feature type="compositionally biased region" description="Polar residues" evidence="1">
    <location>
        <begin position="251"/>
        <end position="260"/>
    </location>
</feature>
<evidence type="ECO:0000256" key="1">
    <source>
        <dbReference type="SAM" id="MobiDB-lite"/>
    </source>
</evidence>
<sequence>MKNEKFCDTQKSGFCYVLLKHLRKKEGKMKKFNSAVNLRKEIENTMVDLIAHMDAYVAIVKNLEEESVEKDPLLLQNIRSQLMMLKTELRGTKKLNSQDVLAIAESYNQNIKILISEAKDYNLKALDKFVEDVQKAIKTCERLITQSKQSENGGLMNEAILVEYVTKIKTCLDEQLQKLEEHRPLMYPSVPDPKEFIDGNKFKKDDYIVSLDNLIIKMDERLSYLSAKQQEFAQAKLAEEKNKQKLATMPINKSISSETYSDGLEKDEEQNRKKIQPKPKPKPKPDATSKRKPPGLNFIN</sequence>
<feature type="region of interest" description="Disordered" evidence="1">
    <location>
        <begin position="247"/>
        <end position="300"/>
    </location>
</feature>
<organism evidence="2 3">
    <name type="scientific">Rhynocoris fuscipes</name>
    <dbReference type="NCBI Taxonomy" id="488301"/>
    <lineage>
        <taxon>Eukaryota</taxon>
        <taxon>Metazoa</taxon>
        <taxon>Ecdysozoa</taxon>
        <taxon>Arthropoda</taxon>
        <taxon>Hexapoda</taxon>
        <taxon>Insecta</taxon>
        <taxon>Pterygota</taxon>
        <taxon>Neoptera</taxon>
        <taxon>Paraneoptera</taxon>
        <taxon>Hemiptera</taxon>
        <taxon>Heteroptera</taxon>
        <taxon>Panheteroptera</taxon>
        <taxon>Cimicomorpha</taxon>
        <taxon>Reduviidae</taxon>
        <taxon>Harpactorinae</taxon>
        <taxon>Harpactorini</taxon>
        <taxon>Rhynocoris</taxon>
    </lineage>
</organism>
<dbReference type="AlphaFoldDB" id="A0AAW1CHG3"/>
<comment type="caution">
    <text evidence="2">The sequence shown here is derived from an EMBL/GenBank/DDBJ whole genome shotgun (WGS) entry which is preliminary data.</text>
</comment>
<reference evidence="2 3" key="1">
    <citation type="submission" date="2022-12" db="EMBL/GenBank/DDBJ databases">
        <title>Chromosome-level genome assembly of true bugs.</title>
        <authorList>
            <person name="Ma L."/>
            <person name="Li H."/>
        </authorList>
    </citation>
    <scope>NUCLEOTIDE SEQUENCE [LARGE SCALE GENOMIC DNA]</scope>
    <source>
        <strain evidence="2">Lab_2022b</strain>
    </source>
</reference>
<keyword evidence="3" id="KW-1185">Reference proteome</keyword>
<accession>A0AAW1CHG3</accession>
<evidence type="ECO:0000313" key="2">
    <source>
        <dbReference type="EMBL" id="KAK9496928.1"/>
    </source>
</evidence>
<feature type="compositionally biased region" description="Basic residues" evidence="1">
    <location>
        <begin position="273"/>
        <end position="282"/>
    </location>
</feature>